<name>A0A9J5VZP2_SOLCO</name>
<keyword evidence="2" id="KW-1185">Reference proteome</keyword>
<sequence length="330" mass="38590">MDRIDTSGDSSIYYNAGFKSYEITKCHSGAESWYEWCERMRNLMRRVKISHILEKCEKRLTNWKCIDALRRQFLCQGSEDNRKFHSVKWEFANEDDMLWKDVITAKYGMEEKWTTTQCIEGHQESMTMDTSKNQSEGEKWLEDLLLGRQLIWTRQGWNLGLRRQLNDWEIENVTELLSHLAVHTSLTKENDVLLWQEDIKGDFSVKSAISPLTGQGDGTGEILAMEDDMEAKEPQERLSVGPRFYLCGEQAEPANHLFLHCKWIEQLWRMFTSLKGIVWVKPGCIGGVIGTMNGNGNVTKEERWKIVSACIWWSIWKERNNRSFENVQKS</sequence>
<dbReference type="AlphaFoldDB" id="A0A9J5VZP2"/>
<reference evidence="1" key="1">
    <citation type="submission" date="2020-09" db="EMBL/GenBank/DDBJ databases">
        <title>De no assembly of potato wild relative species, Solanum commersonii.</title>
        <authorList>
            <person name="Cho K."/>
        </authorList>
    </citation>
    <scope>NUCLEOTIDE SEQUENCE</scope>
    <source>
        <strain evidence="1">LZ3.2</strain>
        <tissue evidence="1">Leaf</tissue>
    </source>
</reference>
<dbReference type="Proteomes" id="UP000824120">
    <property type="component" value="Unassembled WGS sequence"/>
</dbReference>
<organism evidence="1 2">
    <name type="scientific">Solanum commersonii</name>
    <name type="common">Commerson's wild potato</name>
    <name type="synonym">Commerson's nightshade</name>
    <dbReference type="NCBI Taxonomy" id="4109"/>
    <lineage>
        <taxon>Eukaryota</taxon>
        <taxon>Viridiplantae</taxon>
        <taxon>Streptophyta</taxon>
        <taxon>Embryophyta</taxon>
        <taxon>Tracheophyta</taxon>
        <taxon>Spermatophyta</taxon>
        <taxon>Magnoliopsida</taxon>
        <taxon>eudicotyledons</taxon>
        <taxon>Gunneridae</taxon>
        <taxon>Pentapetalae</taxon>
        <taxon>asterids</taxon>
        <taxon>lamiids</taxon>
        <taxon>Solanales</taxon>
        <taxon>Solanaceae</taxon>
        <taxon>Solanoideae</taxon>
        <taxon>Solaneae</taxon>
        <taxon>Solanum</taxon>
    </lineage>
</organism>
<evidence type="ECO:0000313" key="2">
    <source>
        <dbReference type="Proteomes" id="UP000824120"/>
    </source>
</evidence>
<accession>A0A9J5VZP2</accession>
<dbReference type="OrthoDB" id="1937542at2759"/>
<evidence type="ECO:0008006" key="3">
    <source>
        <dbReference type="Google" id="ProtNLM"/>
    </source>
</evidence>
<evidence type="ECO:0000313" key="1">
    <source>
        <dbReference type="EMBL" id="KAG5568677.1"/>
    </source>
</evidence>
<comment type="caution">
    <text evidence="1">The sequence shown here is derived from an EMBL/GenBank/DDBJ whole genome shotgun (WGS) entry which is preliminary data.</text>
</comment>
<dbReference type="EMBL" id="JACXVP010000068">
    <property type="protein sequence ID" value="KAG5568677.1"/>
    <property type="molecule type" value="Genomic_DNA"/>
</dbReference>
<gene>
    <name evidence="1" type="ORF">H5410_064311</name>
</gene>
<protein>
    <recommendedName>
        <fullName evidence="3">Reverse transcriptase zinc-binding domain-containing protein</fullName>
    </recommendedName>
</protein>
<proteinExistence type="predicted"/>